<evidence type="ECO:0000313" key="4">
    <source>
        <dbReference type="EMBL" id="ACL69677.1"/>
    </source>
</evidence>
<dbReference type="InterPro" id="IPR058729">
    <property type="entry name" value="Beta-barrel_RND-rel"/>
</dbReference>
<dbReference type="KEGG" id="hor:Hore_09210"/>
<gene>
    <name evidence="4" type="ordered locus">Hore_09210</name>
</gene>
<keyword evidence="5" id="KW-1185">Reference proteome</keyword>
<sequence>MPEKIYYLDQKKYKRNKSPVRKYNKIIIVILLLTGFIYLLTNDRIQMMEVRYGQIIDGFSSKAVIIRDEKLFFSPVSGRVILKQQEGSRVSSGQKIAVIKTGEGEITIFNHTSGLVSYATDGLENRFNVKFIDNIKPSLFNNFQRDYNQLVNGDYINKGQPLYRIINNSLVFLVVKTDRNEINRYQIHEVVFIRWNKLNTGLIKGRVIDKIIYDDGSYLVVELNRFVREWLNMRSVQIDFIKNIYRGIVIPRDAIFTQPEGEGVLVCTPEGDFIFRTVKVLDGTSKRVVVEGIEVGDKVVINPEVINYGWEVE</sequence>
<dbReference type="Pfam" id="PF26018">
    <property type="entry name" value="BSH_RND_rel"/>
    <property type="match status" value="1"/>
</dbReference>
<dbReference type="STRING" id="373903.Hore_09210"/>
<accession>B8CWK8</accession>
<dbReference type="Proteomes" id="UP000000719">
    <property type="component" value="Chromosome"/>
</dbReference>
<dbReference type="eggNOG" id="COG0845">
    <property type="taxonomic scope" value="Bacteria"/>
</dbReference>
<organism evidence="4 5">
    <name type="scientific">Halothermothrix orenii (strain H 168 / OCM 544 / DSM 9562)</name>
    <dbReference type="NCBI Taxonomy" id="373903"/>
    <lineage>
        <taxon>Bacteria</taxon>
        <taxon>Bacillati</taxon>
        <taxon>Bacillota</taxon>
        <taxon>Clostridia</taxon>
        <taxon>Halanaerobiales</taxon>
        <taxon>Halothermotrichaceae</taxon>
        <taxon>Halothermothrix</taxon>
    </lineage>
</organism>
<dbReference type="InterPro" id="IPR058709">
    <property type="entry name" value="BSH_RND-rel"/>
</dbReference>
<feature type="transmembrane region" description="Helical" evidence="1">
    <location>
        <begin position="23"/>
        <end position="41"/>
    </location>
</feature>
<evidence type="ECO:0000259" key="2">
    <source>
        <dbReference type="Pfam" id="PF26011"/>
    </source>
</evidence>
<dbReference type="EMBL" id="CP001098">
    <property type="protein sequence ID" value="ACL69677.1"/>
    <property type="molecule type" value="Genomic_DNA"/>
</dbReference>
<keyword evidence="1" id="KW-1133">Transmembrane helix</keyword>
<reference evidence="4 5" key="1">
    <citation type="journal article" date="2009" name="PLoS ONE">
        <title>Genome analysis of the anaerobic thermohalophilic bacterium Halothermothrix orenii.</title>
        <authorList>
            <person name="Mavromatis K."/>
            <person name="Ivanova N."/>
            <person name="Anderson I."/>
            <person name="Lykidis A."/>
            <person name="Hooper S.D."/>
            <person name="Sun H."/>
            <person name="Kunin V."/>
            <person name="Lapidus A."/>
            <person name="Hugenholtz P."/>
            <person name="Patel B."/>
            <person name="Kyrpides N.C."/>
        </authorList>
    </citation>
    <scope>NUCLEOTIDE SEQUENCE [LARGE SCALE GENOMIC DNA]</scope>
    <source>
        <strain evidence="5">H 168 / OCM 544 / DSM 9562</strain>
    </source>
</reference>
<dbReference type="OrthoDB" id="1834786at2"/>
<dbReference type="Gene3D" id="2.40.420.20">
    <property type="match status" value="1"/>
</dbReference>
<keyword evidence="1" id="KW-0472">Membrane</keyword>
<dbReference type="HOGENOM" id="CLU_073023_1_0_9"/>
<dbReference type="Pfam" id="PF26011">
    <property type="entry name" value="Beta-barrel_RND_rel"/>
    <property type="match status" value="1"/>
</dbReference>
<evidence type="ECO:0000256" key="1">
    <source>
        <dbReference type="SAM" id="Phobius"/>
    </source>
</evidence>
<protein>
    <submittedName>
        <fullName evidence="4">Putative membrane fusion protein</fullName>
    </submittedName>
</protein>
<name>B8CWK8_HALOH</name>
<dbReference type="Gene3D" id="2.40.50.100">
    <property type="match status" value="1"/>
</dbReference>
<evidence type="ECO:0000313" key="5">
    <source>
        <dbReference type="Proteomes" id="UP000000719"/>
    </source>
</evidence>
<proteinExistence type="predicted"/>
<evidence type="ECO:0000259" key="3">
    <source>
        <dbReference type="Pfam" id="PF26018"/>
    </source>
</evidence>
<feature type="domain" description="RND related barrel-sandwich hybrid" evidence="3">
    <location>
        <begin position="69"/>
        <end position="167"/>
    </location>
</feature>
<feature type="domain" description="RND related beta-barrel" evidence="2">
    <location>
        <begin position="172"/>
        <end position="243"/>
    </location>
</feature>
<dbReference type="RefSeq" id="WP_012635864.1">
    <property type="nucleotide sequence ID" value="NC_011899.1"/>
</dbReference>
<keyword evidence="1" id="KW-0812">Transmembrane</keyword>
<dbReference type="AlphaFoldDB" id="B8CWK8"/>